<keyword evidence="2" id="KW-1185">Reference proteome</keyword>
<accession>A0ABV2IFZ6</accession>
<name>A0ABV2IFZ6_9HYPH</name>
<dbReference type="RefSeq" id="WP_319520162.1">
    <property type="nucleotide sequence ID" value="NZ_JBEPLY010000017.1"/>
</dbReference>
<comment type="caution">
    <text evidence="1">The sequence shown here is derived from an EMBL/GenBank/DDBJ whole genome shotgun (WGS) entry which is preliminary data.</text>
</comment>
<organism evidence="1 2">
    <name type="scientific">Martelella mangrovi</name>
    <dbReference type="NCBI Taxonomy" id="1397477"/>
    <lineage>
        <taxon>Bacteria</taxon>
        <taxon>Pseudomonadati</taxon>
        <taxon>Pseudomonadota</taxon>
        <taxon>Alphaproteobacteria</taxon>
        <taxon>Hyphomicrobiales</taxon>
        <taxon>Aurantimonadaceae</taxon>
        <taxon>Martelella</taxon>
    </lineage>
</organism>
<evidence type="ECO:0000313" key="1">
    <source>
        <dbReference type="EMBL" id="MET3601855.1"/>
    </source>
</evidence>
<proteinExistence type="predicted"/>
<sequence length="79" mass="8862">MTRPALIPAGVWPAVLRDELAAGYVGEKSVDTFLSRVGTIWPQPYIDEGRGKGRFRAWRKSDLDRVIGEQHAAENPQAW</sequence>
<evidence type="ECO:0008006" key="3">
    <source>
        <dbReference type="Google" id="ProtNLM"/>
    </source>
</evidence>
<dbReference type="EMBL" id="JBEPLY010000017">
    <property type="protein sequence ID" value="MET3601855.1"/>
    <property type="molecule type" value="Genomic_DNA"/>
</dbReference>
<evidence type="ECO:0000313" key="2">
    <source>
        <dbReference type="Proteomes" id="UP001549164"/>
    </source>
</evidence>
<gene>
    <name evidence="1" type="ORF">ABID12_003818</name>
</gene>
<protein>
    <recommendedName>
        <fullName evidence="3">Transcriptional regulator</fullName>
    </recommendedName>
</protein>
<reference evidence="1 2" key="1">
    <citation type="submission" date="2024-06" db="EMBL/GenBank/DDBJ databases">
        <title>Genomic Encyclopedia of Type Strains, Phase IV (KMG-IV): sequencing the most valuable type-strain genomes for metagenomic binning, comparative biology and taxonomic classification.</title>
        <authorList>
            <person name="Goeker M."/>
        </authorList>
    </citation>
    <scope>NUCLEOTIDE SEQUENCE [LARGE SCALE GENOMIC DNA]</scope>
    <source>
        <strain evidence="1 2">DSM 28102</strain>
    </source>
</reference>
<dbReference type="Proteomes" id="UP001549164">
    <property type="component" value="Unassembled WGS sequence"/>
</dbReference>